<dbReference type="Pfam" id="PF12697">
    <property type="entry name" value="Abhydrolase_6"/>
    <property type="match status" value="1"/>
</dbReference>
<dbReference type="AlphaFoldDB" id="A0A2V5J906"/>
<dbReference type="InterPro" id="IPR000073">
    <property type="entry name" value="AB_hydrolase_1"/>
</dbReference>
<evidence type="ECO:0000259" key="1">
    <source>
        <dbReference type="Pfam" id="PF12697"/>
    </source>
</evidence>
<dbReference type="InterPro" id="IPR029058">
    <property type="entry name" value="AB_hydrolase_fold"/>
</dbReference>
<sequence length="277" mass="29327">MGPTIAFLPGAWLTPPFYAPFLDALTTTTALPTTPLPYPSLDPAHPATADCQTDTAAIRTQLRTLIESAGREVILVMHSYAGMPGAAAAATAHGLSRSARQRAGQPGGVVGMIFIAAFLVPEGVSCAGLQGGRLPGWILLDTGEKPAPQLNYPDDPIGNFLRPEENEDDEDDEAALSRDDLETFLRPHATRAFTSPQPAPAWADADADATGVAFIVTARDRAVPKEAQYAMMAATGREFAVREMDCGHCAPFVGEQRIGETVRLVGELVRGFVSASL</sequence>
<dbReference type="Proteomes" id="UP000248817">
    <property type="component" value="Unassembled WGS sequence"/>
</dbReference>
<reference evidence="2 3" key="1">
    <citation type="submission" date="2018-02" db="EMBL/GenBank/DDBJ databases">
        <title>The genomes of Aspergillus section Nigri reveals drivers in fungal speciation.</title>
        <authorList>
            <consortium name="DOE Joint Genome Institute"/>
            <person name="Vesth T.C."/>
            <person name="Nybo J."/>
            <person name="Theobald S."/>
            <person name="Brandl J."/>
            <person name="Frisvad J.C."/>
            <person name="Nielsen K.F."/>
            <person name="Lyhne E.K."/>
            <person name="Kogle M.E."/>
            <person name="Kuo A."/>
            <person name="Riley R."/>
            <person name="Clum A."/>
            <person name="Nolan M."/>
            <person name="Lipzen A."/>
            <person name="Salamov A."/>
            <person name="Henrissat B."/>
            <person name="Wiebenga A."/>
            <person name="De vries R.P."/>
            <person name="Grigoriev I.V."/>
            <person name="Mortensen U.H."/>
            <person name="Andersen M.R."/>
            <person name="Baker S.E."/>
        </authorList>
    </citation>
    <scope>NUCLEOTIDE SEQUENCE [LARGE SCALE GENOMIC DNA]</scope>
    <source>
        <strain evidence="2 3">CBS 114.80</strain>
    </source>
</reference>
<dbReference type="EMBL" id="KZ825505">
    <property type="protein sequence ID" value="PYI31246.1"/>
    <property type="molecule type" value="Genomic_DNA"/>
</dbReference>
<dbReference type="Gene3D" id="3.40.50.1820">
    <property type="entry name" value="alpha/beta hydrolase"/>
    <property type="match status" value="1"/>
</dbReference>
<feature type="domain" description="AB hydrolase-1" evidence="1">
    <location>
        <begin position="7"/>
        <end position="253"/>
    </location>
</feature>
<dbReference type="PANTHER" id="PTHR37017:SF11">
    <property type="entry name" value="ESTERASE_LIPASE_THIOESTERASE DOMAIN-CONTAINING PROTEIN"/>
    <property type="match status" value="1"/>
</dbReference>
<evidence type="ECO:0000313" key="2">
    <source>
        <dbReference type="EMBL" id="PYI31246.1"/>
    </source>
</evidence>
<dbReference type="SUPFAM" id="SSF53474">
    <property type="entry name" value="alpha/beta-Hydrolases"/>
    <property type="match status" value="1"/>
</dbReference>
<dbReference type="InterPro" id="IPR052897">
    <property type="entry name" value="Sec-Metab_Biosynth_Hydrolase"/>
</dbReference>
<protein>
    <recommendedName>
        <fullName evidence="1">AB hydrolase-1 domain-containing protein</fullName>
    </recommendedName>
</protein>
<dbReference type="PANTHER" id="PTHR37017">
    <property type="entry name" value="AB HYDROLASE-1 DOMAIN-CONTAINING PROTEIN-RELATED"/>
    <property type="match status" value="1"/>
</dbReference>
<accession>A0A2V5J906</accession>
<name>A0A2V5J906_9EURO</name>
<organism evidence="2 3">
    <name type="scientific">Aspergillus indologenus CBS 114.80</name>
    <dbReference type="NCBI Taxonomy" id="1450541"/>
    <lineage>
        <taxon>Eukaryota</taxon>
        <taxon>Fungi</taxon>
        <taxon>Dikarya</taxon>
        <taxon>Ascomycota</taxon>
        <taxon>Pezizomycotina</taxon>
        <taxon>Eurotiomycetes</taxon>
        <taxon>Eurotiomycetidae</taxon>
        <taxon>Eurotiales</taxon>
        <taxon>Aspergillaceae</taxon>
        <taxon>Aspergillus</taxon>
        <taxon>Aspergillus subgen. Circumdati</taxon>
    </lineage>
</organism>
<proteinExistence type="predicted"/>
<keyword evidence="3" id="KW-1185">Reference proteome</keyword>
<evidence type="ECO:0000313" key="3">
    <source>
        <dbReference type="Proteomes" id="UP000248817"/>
    </source>
</evidence>
<gene>
    <name evidence="2" type="ORF">BP00DRAFT_457112</name>
</gene>